<dbReference type="PROSITE" id="PS00804">
    <property type="entry name" value="CALRETICULIN_2"/>
    <property type="match status" value="1"/>
</dbReference>
<feature type="signal peptide" evidence="14">
    <location>
        <begin position="1"/>
        <end position="16"/>
    </location>
</feature>
<dbReference type="GO" id="GO:0036503">
    <property type="term" value="P:ERAD pathway"/>
    <property type="evidence" value="ECO:0007669"/>
    <property type="project" value="TreeGrafter"/>
</dbReference>
<name>C8XTL8_9EUKA</name>
<dbReference type="Gene3D" id="2.60.120.200">
    <property type="match status" value="1"/>
</dbReference>
<protein>
    <recommendedName>
        <fullName evidence="11">Calreticulin</fullName>
    </recommendedName>
</protein>
<feature type="region of interest" description="Disordered" evidence="15">
    <location>
        <begin position="355"/>
        <end position="400"/>
    </location>
</feature>
<dbReference type="Pfam" id="PF00262">
    <property type="entry name" value="Calreticulin"/>
    <property type="match status" value="2"/>
</dbReference>
<keyword evidence="13" id="KW-1015">Disulfide bond</keyword>
<evidence type="ECO:0000256" key="13">
    <source>
        <dbReference type="PIRSR" id="PIRSR002356-3"/>
    </source>
</evidence>
<keyword evidence="8" id="KW-0862">Zinc</keyword>
<evidence type="ECO:0000256" key="5">
    <source>
        <dbReference type="ARBA" id="ARBA00022734"/>
    </source>
</evidence>
<feature type="binding site" evidence="12">
    <location>
        <position position="105"/>
    </location>
    <ligand>
        <name>an alpha-D-glucoside</name>
        <dbReference type="ChEBI" id="CHEBI:22390"/>
    </ligand>
</feature>
<comment type="similarity">
    <text evidence="2 11 14">Belongs to the calreticulin family.</text>
</comment>
<keyword evidence="9" id="KW-0106">Calcium</keyword>
<dbReference type="PROSITE" id="PS00805">
    <property type="entry name" value="CALRETICULIN_REPEAT"/>
    <property type="match status" value="1"/>
</dbReference>
<evidence type="ECO:0000256" key="8">
    <source>
        <dbReference type="ARBA" id="ARBA00022833"/>
    </source>
</evidence>
<dbReference type="PANTHER" id="PTHR11073">
    <property type="entry name" value="CALRETICULIN AND CALNEXIN"/>
    <property type="match status" value="1"/>
</dbReference>
<dbReference type="InterPro" id="IPR009169">
    <property type="entry name" value="Calreticulin"/>
</dbReference>
<dbReference type="GO" id="GO:0051082">
    <property type="term" value="F:unfolded protein binding"/>
    <property type="evidence" value="ECO:0007669"/>
    <property type="project" value="InterPro"/>
</dbReference>
<dbReference type="SUPFAM" id="SSF63887">
    <property type="entry name" value="P-domain of calnexin/calreticulin"/>
    <property type="match status" value="1"/>
</dbReference>
<evidence type="ECO:0000256" key="14">
    <source>
        <dbReference type="RuleBase" id="RU362126"/>
    </source>
</evidence>
<evidence type="ECO:0000256" key="2">
    <source>
        <dbReference type="ARBA" id="ARBA00010983"/>
    </source>
</evidence>
<keyword evidence="6" id="KW-0677">Repeat</keyword>
<feature type="compositionally biased region" description="Basic and acidic residues" evidence="15">
    <location>
        <begin position="355"/>
        <end position="376"/>
    </location>
</feature>
<feature type="region of interest" description="Disordered" evidence="15">
    <location>
        <begin position="203"/>
        <end position="231"/>
    </location>
</feature>
<dbReference type="InterPro" id="IPR013320">
    <property type="entry name" value="ConA-like_dom_sf"/>
</dbReference>
<keyword evidence="5" id="KW-0430">Lectin</keyword>
<dbReference type="PIRSF" id="PIRSF002356">
    <property type="entry name" value="Calreticulin"/>
    <property type="match status" value="1"/>
</dbReference>
<evidence type="ECO:0000256" key="12">
    <source>
        <dbReference type="PIRSR" id="PIRSR002356-1"/>
    </source>
</evidence>
<feature type="compositionally biased region" description="Acidic residues" evidence="15">
    <location>
        <begin position="215"/>
        <end position="224"/>
    </location>
</feature>
<evidence type="ECO:0000256" key="15">
    <source>
        <dbReference type="SAM" id="MobiDB-lite"/>
    </source>
</evidence>
<evidence type="ECO:0000256" key="4">
    <source>
        <dbReference type="ARBA" id="ARBA00022729"/>
    </source>
</evidence>
<feature type="region of interest" description="Disordered" evidence="15">
    <location>
        <begin position="246"/>
        <end position="272"/>
    </location>
</feature>
<dbReference type="InterPro" id="IPR001580">
    <property type="entry name" value="Calret/calnex"/>
</dbReference>
<dbReference type="EMBL" id="FJ209028">
    <property type="protein sequence ID" value="ACO54851.1"/>
    <property type="molecule type" value="mRNA"/>
</dbReference>
<dbReference type="AlphaFoldDB" id="C8XTL8"/>
<evidence type="ECO:0000256" key="11">
    <source>
        <dbReference type="PIRNR" id="PIRNR002356"/>
    </source>
</evidence>
<dbReference type="Gene3D" id="2.10.250.10">
    <property type="entry name" value="Calreticulin/calnexin, P domain"/>
    <property type="match status" value="1"/>
</dbReference>
<dbReference type="InterPro" id="IPR009033">
    <property type="entry name" value="Calreticulin/calnexin_P_dom_sf"/>
</dbReference>
<feature type="compositionally biased region" description="Acidic residues" evidence="15">
    <location>
        <begin position="246"/>
        <end position="258"/>
    </location>
</feature>
<dbReference type="GO" id="GO:0005509">
    <property type="term" value="F:calcium ion binding"/>
    <property type="evidence" value="ECO:0007669"/>
    <property type="project" value="InterPro"/>
</dbReference>
<keyword evidence="3" id="KW-0479">Metal-binding</keyword>
<feature type="chain" id="PRO_5002994199" description="Calreticulin" evidence="14">
    <location>
        <begin position="17"/>
        <end position="400"/>
    </location>
</feature>
<reference evidence="16" key="1">
    <citation type="journal article" date="2009" name="Proc. Natl. Acad. Sci. U.S.A.">
        <title>Protein targeting into secondary plastids of chlorarachniophytes.</title>
        <authorList>
            <person name="Hirakawa Y."/>
            <person name="Nagamune K."/>
            <person name="Ishida K."/>
        </authorList>
    </citation>
    <scope>NUCLEOTIDE SEQUENCE</scope>
</reference>
<sequence>MRFAYASLAFALAVSGKVYLKDTFDDMSKWTKSNVAKFDGEWKLSAGDWYGDAEKDQGIMTTQDAKFYALTANFDETFDNTDKDLVIQFSVKHAQKIDCGGGYVKLFPAGFDGSALDEETKEKYAIMFGPDICGFSTKKIHVIFTYKGKQHFINKDIKCEDDQLTHVYTLVVKPDNTYKIKIDGEEKASGDLKEDWDFLAPKEIKDPDQSKPSDWVDEEMMDDPEDKKPEGWDDIEAQIVDPEAEKPEDWDDEADGEYEPPMIDNPEYKGEWKPKRIKNPDYKGPWVHPLIPNPEFEDDDTTYNYKDLGAIAFDLWQVKSGTIFDNLIITDSEEEADAFRKETFDVMKDAEKKMFDEAEKARQEKEEADRKAAEEAAKEEEEEEEEEEEDMDEDKGHDEL</sequence>
<accession>C8XTL8</accession>
<evidence type="ECO:0000256" key="3">
    <source>
        <dbReference type="ARBA" id="ARBA00022723"/>
    </source>
</evidence>
<keyword evidence="7 11" id="KW-0256">Endoplasmic reticulum</keyword>
<dbReference type="GO" id="GO:0030246">
    <property type="term" value="F:carbohydrate binding"/>
    <property type="evidence" value="ECO:0007669"/>
    <property type="project" value="UniProtKB-KW"/>
</dbReference>
<keyword evidence="10 11" id="KW-0143">Chaperone</keyword>
<feature type="binding site" evidence="12">
    <location>
        <position position="131"/>
    </location>
    <ligand>
        <name>an alpha-D-glucoside</name>
        <dbReference type="ChEBI" id="CHEBI:22390"/>
    </ligand>
</feature>
<feature type="binding site" evidence="12">
    <location>
        <position position="103"/>
    </location>
    <ligand>
        <name>an alpha-D-glucoside</name>
        <dbReference type="ChEBI" id="CHEBI:22390"/>
    </ligand>
</feature>
<dbReference type="PRINTS" id="PR00626">
    <property type="entry name" value="CALRETICULIN"/>
</dbReference>
<feature type="binding site" evidence="12">
    <location>
        <position position="124"/>
    </location>
    <ligand>
        <name>an alpha-D-glucoside</name>
        <dbReference type="ChEBI" id="CHEBI:22390"/>
    </ligand>
</feature>
<evidence type="ECO:0000256" key="6">
    <source>
        <dbReference type="ARBA" id="ARBA00022737"/>
    </source>
</evidence>
<feature type="disulfide bond" evidence="13">
    <location>
        <begin position="99"/>
        <end position="133"/>
    </location>
</feature>
<dbReference type="SUPFAM" id="SSF49899">
    <property type="entry name" value="Concanavalin A-like lectins/glucanases"/>
    <property type="match status" value="1"/>
</dbReference>
<feature type="binding site" evidence="12">
    <location>
        <position position="314"/>
    </location>
    <ligand>
        <name>an alpha-D-glucoside</name>
        <dbReference type="ChEBI" id="CHEBI:22390"/>
    </ligand>
</feature>
<comment type="subcellular location">
    <subcellularLocation>
        <location evidence="1 11">Endoplasmic reticulum lumen</location>
    </subcellularLocation>
</comment>
<proteinExistence type="evidence at transcript level"/>
<dbReference type="PANTHER" id="PTHR11073:SF2">
    <property type="entry name" value="CALRETICULIN"/>
    <property type="match status" value="1"/>
</dbReference>
<evidence type="ECO:0000256" key="7">
    <source>
        <dbReference type="ARBA" id="ARBA00022824"/>
    </source>
</evidence>
<keyword evidence="4 14" id="KW-0732">Signal</keyword>
<organism evidence="16">
    <name type="scientific">Amorphochlora amoebiformis</name>
    <dbReference type="NCBI Taxonomy" id="1561963"/>
    <lineage>
        <taxon>Eukaryota</taxon>
        <taxon>Sar</taxon>
        <taxon>Rhizaria</taxon>
        <taxon>Cercozoa</taxon>
        <taxon>Chlorarachniophyceae</taxon>
        <taxon>Amorphochlora</taxon>
    </lineage>
</organism>
<evidence type="ECO:0000256" key="1">
    <source>
        <dbReference type="ARBA" id="ARBA00004319"/>
    </source>
</evidence>
<dbReference type="GO" id="GO:0005789">
    <property type="term" value="C:endoplasmic reticulum membrane"/>
    <property type="evidence" value="ECO:0007669"/>
    <property type="project" value="TreeGrafter"/>
</dbReference>
<dbReference type="InterPro" id="IPR018124">
    <property type="entry name" value="Calret/calnex_CS"/>
</dbReference>
<evidence type="ECO:0000256" key="10">
    <source>
        <dbReference type="ARBA" id="ARBA00023186"/>
    </source>
</evidence>
<dbReference type="FunFam" id="2.60.120.200:FF:000018">
    <property type="entry name" value="Calreticulin 1b"/>
    <property type="match status" value="1"/>
</dbReference>
<dbReference type="FunFam" id="2.10.250.10:FF:000002">
    <property type="entry name" value="Calreticulin"/>
    <property type="match status" value="1"/>
</dbReference>
<feature type="compositionally biased region" description="Acidic residues" evidence="15">
    <location>
        <begin position="377"/>
        <end position="393"/>
    </location>
</feature>
<dbReference type="GO" id="GO:0006457">
    <property type="term" value="P:protein folding"/>
    <property type="evidence" value="ECO:0007669"/>
    <property type="project" value="InterPro"/>
</dbReference>
<evidence type="ECO:0000313" key="16">
    <source>
        <dbReference type="EMBL" id="ACO54851.1"/>
    </source>
</evidence>
<dbReference type="GO" id="GO:0005788">
    <property type="term" value="C:endoplasmic reticulum lumen"/>
    <property type="evidence" value="ECO:0007669"/>
    <property type="project" value="UniProtKB-SubCell"/>
</dbReference>
<evidence type="ECO:0000256" key="9">
    <source>
        <dbReference type="ARBA" id="ARBA00022837"/>
    </source>
</evidence>